<evidence type="ECO:0000256" key="10">
    <source>
        <dbReference type="ARBA" id="ARBA00023002"/>
    </source>
</evidence>
<keyword evidence="15" id="KW-1133">Transmembrane helix</keyword>
<comment type="caution">
    <text evidence="16">The sequence shown here is derived from an EMBL/GenBank/DDBJ whole genome shotgun (WGS) entry which is preliminary data.</text>
</comment>
<dbReference type="GO" id="GO:0005506">
    <property type="term" value="F:iron ion binding"/>
    <property type="evidence" value="ECO:0007669"/>
    <property type="project" value="InterPro"/>
</dbReference>
<proteinExistence type="inferred from homology"/>
<gene>
    <name evidence="16" type="ORF">HF086_012122</name>
</gene>
<keyword evidence="9" id="KW-0492">Microsome</keyword>
<evidence type="ECO:0000256" key="5">
    <source>
        <dbReference type="ARBA" id="ARBA00012109"/>
    </source>
</evidence>
<feature type="transmembrane region" description="Helical" evidence="15">
    <location>
        <begin position="53"/>
        <end position="75"/>
    </location>
</feature>
<evidence type="ECO:0000256" key="7">
    <source>
        <dbReference type="ARBA" id="ARBA00022723"/>
    </source>
</evidence>
<reference evidence="16" key="1">
    <citation type="journal article" date="2021" name="G3 (Bethesda)">
        <title>Genome and transcriptome analysis of the beet armyworm Spodoptera exigua reveals targets for pest control. .</title>
        <authorList>
            <person name="Simon S."/>
            <person name="Breeschoten T."/>
            <person name="Jansen H.J."/>
            <person name="Dirks R.P."/>
            <person name="Schranz M.E."/>
            <person name="Ros V.I.D."/>
        </authorList>
    </citation>
    <scope>NUCLEOTIDE SEQUENCE</scope>
    <source>
        <strain evidence="16">TB_SE_WUR_2020</strain>
    </source>
</reference>
<evidence type="ECO:0000256" key="6">
    <source>
        <dbReference type="ARBA" id="ARBA00022617"/>
    </source>
</evidence>
<protein>
    <recommendedName>
        <fullName evidence="5">unspecific monooxygenase</fullName>
        <ecNumber evidence="5">1.14.14.1</ecNumber>
    </recommendedName>
</protein>
<accession>A0A922SRX0</accession>
<comment type="catalytic activity">
    <reaction evidence="14">
        <text>an organic molecule + reduced [NADPH--hemoprotein reductase] + O2 = an alcohol + oxidized [NADPH--hemoprotein reductase] + H2O + H(+)</text>
        <dbReference type="Rhea" id="RHEA:17149"/>
        <dbReference type="Rhea" id="RHEA-COMP:11964"/>
        <dbReference type="Rhea" id="RHEA-COMP:11965"/>
        <dbReference type="ChEBI" id="CHEBI:15377"/>
        <dbReference type="ChEBI" id="CHEBI:15378"/>
        <dbReference type="ChEBI" id="CHEBI:15379"/>
        <dbReference type="ChEBI" id="CHEBI:30879"/>
        <dbReference type="ChEBI" id="CHEBI:57618"/>
        <dbReference type="ChEBI" id="CHEBI:58210"/>
        <dbReference type="ChEBI" id="CHEBI:142491"/>
        <dbReference type="EC" id="1.14.14.1"/>
    </reaction>
</comment>
<evidence type="ECO:0000256" key="1">
    <source>
        <dbReference type="ARBA" id="ARBA00001971"/>
    </source>
</evidence>
<comment type="subcellular location">
    <subcellularLocation>
        <location evidence="3">Endoplasmic reticulum membrane</location>
    </subcellularLocation>
    <subcellularLocation>
        <location evidence="2">Microsome membrane</location>
    </subcellularLocation>
</comment>
<dbReference type="GO" id="GO:0005789">
    <property type="term" value="C:endoplasmic reticulum membrane"/>
    <property type="evidence" value="ECO:0007669"/>
    <property type="project" value="UniProtKB-SubCell"/>
</dbReference>
<dbReference type="InterPro" id="IPR050476">
    <property type="entry name" value="Insect_CytP450_Detox"/>
</dbReference>
<sequence>MTLNIFISDGYIDIECKDLTTRYANDVIATCAFGLKVDSHNDENNQFYLMGKILSGISFAKILLYMILVNVPYVMEILDWDFIPKSAQKYFKTLVLETMKNRELQNIVRPDMIHLLMEAKK</sequence>
<evidence type="ECO:0000313" key="16">
    <source>
        <dbReference type="EMBL" id="KAH9645244.1"/>
    </source>
</evidence>
<dbReference type="PANTHER" id="PTHR24292:SF54">
    <property type="entry name" value="CYP9F3-RELATED"/>
    <property type="match status" value="1"/>
</dbReference>
<evidence type="ECO:0000256" key="9">
    <source>
        <dbReference type="ARBA" id="ARBA00022848"/>
    </source>
</evidence>
<evidence type="ECO:0000256" key="12">
    <source>
        <dbReference type="ARBA" id="ARBA00023033"/>
    </source>
</evidence>
<keyword evidence="13 15" id="KW-0472">Membrane</keyword>
<dbReference type="GO" id="GO:0020037">
    <property type="term" value="F:heme binding"/>
    <property type="evidence" value="ECO:0007669"/>
    <property type="project" value="InterPro"/>
</dbReference>
<evidence type="ECO:0000256" key="15">
    <source>
        <dbReference type="SAM" id="Phobius"/>
    </source>
</evidence>
<dbReference type="InterPro" id="IPR036396">
    <property type="entry name" value="Cyt_P450_sf"/>
</dbReference>
<feature type="non-terminal residue" evidence="16">
    <location>
        <position position="1"/>
    </location>
</feature>
<keyword evidence="7" id="KW-0479">Metal-binding</keyword>
<keyword evidence="12" id="KW-0503">Monooxygenase</keyword>
<keyword evidence="10" id="KW-0560">Oxidoreductase</keyword>
<keyword evidence="6" id="KW-0349">Heme</keyword>
<keyword evidence="8" id="KW-0256">Endoplasmic reticulum</keyword>
<dbReference type="EMBL" id="JACEFF010000054">
    <property type="protein sequence ID" value="KAH9645244.1"/>
    <property type="molecule type" value="Genomic_DNA"/>
</dbReference>
<evidence type="ECO:0000256" key="2">
    <source>
        <dbReference type="ARBA" id="ARBA00004524"/>
    </source>
</evidence>
<evidence type="ECO:0000256" key="8">
    <source>
        <dbReference type="ARBA" id="ARBA00022824"/>
    </source>
</evidence>
<name>A0A922SRX0_SPOEX</name>
<dbReference type="AlphaFoldDB" id="A0A922SRX0"/>
<evidence type="ECO:0000256" key="13">
    <source>
        <dbReference type="ARBA" id="ARBA00023136"/>
    </source>
</evidence>
<evidence type="ECO:0000256" key="4">
    <source>
        <dbReference type="ARBA" id="ARBA00010617"/>
    </source>
</evidence>
<comment type="similarity">
    <text evidence="4">Belongs to the cytochrome P450 family.</text>
</comment>
<dbReference type="Gene3D" id="1.10.630.10">
    <property type="entry name" value="Cytochrome P450"/>
    <property type="match status" value="1"/>
</dbReference>
<dbReference type="EC" id="1.14.14.1" evidence="5"/>
<dbReference type="SUPFAM" id="SSF48264">
    <property type="entry name" value="Cytochrome P450"/>
    <property type="match status" value="1"/>
</dbReference>
<dbReference type="PANTHER" id="PTHR24292">
    <property type="entry name" value="CYTOCHROME P450"/>
    <property type="match status" value="1"/>
</dbReference>
<comment type="cofactor">
    <cofactor evidence="1">
        <name>heme</name>
        <dbReference type="ChEBI" id="CHEBI:30413"/>
    </cofactor>
</comment>
<organism evidence="16 17">
    <name type="scientific">Spodoptera exigua</name>
    <name type="common">Beet armyworm</name>
    <name type="synonym">Noctua fulgens</name>
    <dbReference type="NCBI Taxonomy" id="7107"/>
    <lineage>
        <taxon>Eukaryota</taxon>
        <taxon>Metazoa</taxon>
        <taxon>Ecdysozoa</taxon>
        <taxon>Arthropoda</taxon>
        <taxon>Hexapoda</taxon>
        <taxon>Insecta</taxon>
        <taxon>Pterygota</taxon>
        <taxon>Neoptera</taxon>
        <taxon>Endopterygota</taxon>
        <taxon>Lepidoptera</taxon>
        <taxon>Glossata</taxon>
        <taxon>Ditrysia</taxon>
        <taxon>Noctuoidea</taxon>
        <taxon>Noctuidae</taxon>
        <taxon>Amphipyrinae</taxon>
        <taxon>Spodoptera</taxon>
    </lineage>
</organism>
<dbReference type="GO" id="GO:0016712">
    <property type="term" value="F:oxidoreductase activity, acting on paired donors, with incorporation or reduction of molecular oxygen, reduced flavin or flavoprotein as one donor, and incorporation of one atom of oxygen"/>
    <property type="evidence" value="ECO:0007669"/>
    <property type="project" value="UniProtKB-EC"/>
</dbReference>
<evidence type="ECO:0000256" key="14">
    <source>
        <dbReference type="ARBA" id="ARBA00047827"/>
    </source>
</evidence>
<evidence type="ECO:0000256" key="11">
    <source>
        <dbReference type="ARBA" id="ARBA00023004"/>
    </source>
</evidence>
<keyword evidence="15" id="KW-0812">Transmembrane</keyword>
<keyword evidence="11" id="KW-0408">Iron</keyword>
<evidence type="ECO:0000313" key="17">
    <source>
        <dbReference type="Proteomes" id="UP000814243"/>
    </source>
</evidence>
<dbReference type="Proteomes" id="UP000814243">
    <property type="component" value="Unassembled WGS sequence"/>
</dbReference>
<evidence type="ECO:0000256" key="3">
    <source>
        <dbReference type="ARBA" id="ARBA00004586"/>
    </source>
</evidence>